<dbReference type="Proteomes" id="UP000295565">
    <property type="component" value="Unassembled WGS sequence"/>
</dbReference>
<name>A0A4R1K7S7_9GAMM</name>
<protein>
    <recommendedName>
        <fullName evidence="1">HD domain-containing protein</fullName>
    </recommendedName>
</protein>
<dbReference type="OrthoDB" id="9797344at2"/>
<dbReference type="EMBL" id="SMGD01000007">
    <property type="protein sequence ID" value="TCK60356.1"/>
    <property type="molecule type" value="Genomic_DNA"/>
</dbReference>
<sequence>MLKLAQWESQFEAFVAAQVKADPAHDLSHIHRVVATTKLLSERAGADMYITLPAAWLHDCVVVGKSDSLRKQASRLSAQRARAQLISWYYPGQYIEPICHAIEAHSFSADIEPITLEAKIVQDADRIDALGAIGIARCFAVGGSLQHPIYIESDPFCEVRKADDQQASLDHFYQKLLNLPQTLSSEVGREEGRQRVKFMRLFLEQLRAELSNEQLMVRTNELSDHQS</sequence>
<gene>
    <name evidence="2" type="ORF">EV690_0586</name>
</gene>
<evidence type="ECO:0000313" key="3">
    <source>
        <dbReference type="Proteomes" id="UP000295565"/>
    </source>
</evidence>
<dbReference type="PANTHER" id="PTHR33594">
    <property type="entry name" value="SUPERFAMILY HYDROLASE, PUTATIVE (AFU_ORTHOLOGUE AFUA_1G03035)-RELATED"/>
    <property type="match status" value="1"/>
</dbReference>
<dbReference type="PANTHER" id="PTHR33594:SF1">
    <property type="entry name" value="HD_PDEASE DOMAIN-CONTAINING PROTEIN"/>
    <property type="match status" value="1"/>
</dbReference>
<comment type="caution">
    <text evidence="2">The sequence shown here is derived from an EMBL/GenBank/DDBJ whole genome shotgun (WGS) entry which is preliminary data.</text>
</comment>
<dbReference type="InterPro" id="IPR006674">
    <property type="entry name" value="HD_domain"/>
</dbReference>
<keyword evidence="3" id="KW-1185">Reference proteome</keyword>
<evidence type="ECO:0000313" key="2">
    <source>
        <dbReference type="EMBL" id="TCK60356.1"/>
    </source>
</evidence>
<organism evidence="2 3">
    <name type="scientific">Celerinatantimonas diazotrophica</name>
    <dbReference type="NCBI Taxonomy" id="412034"/>
    <lineage>
        <taxon>Bacteria</taxon>
        <taxon>Pseudomonadati</taxon>
        <taxon>Pseudomonadota</taxon>
        <taxon>Gammaproteobacteria</taxon>
        <taxon>Celerinatantimonadaceae</taxon>
        <taxon>Celerinatantimonas</taxon>
    </lineage>
</organism>
<accession>A0A4R1K7S7</accession>
<evidence type="ECO:0000259" key="1">
    <source>
        <dbReference type="PROSITE" id="PS51831"/>
    </source>
</evidence>
<feature type="domain" description="HD" evidence="1">
    <location>
        <begin position="26"/>
        <end position="130"/>
    </location>
</feature>
<dbReference type="Pfam" id="PF01966">
    <property type="entry name" value="HD"/>
    <property type="match status" value="1"/>
</dbReference>
<dbReference type="RefSeq" id="WP_131911440.1">
    <property type="nucleotide sequence ID" value="NZ_OU594967.1"/>
</dbReference>
<reference evidence="2 3" key="1">
    <citation type="submission" date="2019-03" db="EMBL/GenBank/DDBJ databases">
        <title>Genomic Encyclopedia of Type Strains, Phase IV (KMG-IV): sequencing the most valuable type-strain genomes for metagenomic binning, comparative biology and taxonomic classification.</title>
        <authorList>
            <person name="Goeker M."/>
        </authorList>
    </citation>
    <scope>NUCLEOTIDE SEQUENCE [LARGE SCALE GENOMIC DNA]</scope>
    <source>
        <strain evidence="2 3">DSM 18577</strain>
    </source>
</reference>
<dbReference type="PROSITE" id="PS51831">
    <property type="entry name" value="HD"/>
    <property type="match status" value="1"/>
</dbReference>
<dbReference type="SUPFAM" id="SSF109604">
    <property type="entry name" value="HD-domain/PDEase-like"/>
    <property type="match status" value="1"/>
</dbReference>
<dbReference type="InterPro" id="IPR003607">
    <property type="entry name" value="HD/PDEase_dom"/>
</dbReference>
<dbReference type="CDD" id="cd00077">
    <property type="entry name" value="HDc"/>
    <property type="match status" value="1"/>
</dbReference>
<dbReference type="AlphaFoldDB" id="A0A4R1K7S7"/>
<proteinExistence type="predicted"/>
<dbReference type="Gene3D" id="1.10.3210.50">
    <property type="match status" value="1"/>
</dbReference>